<organism evidence="1 2">
    <name type="scientific">Arctium lappa</name>
    <name type="common">Greater burdock</name>
    <name type="synonym">Lappa major</name>
    <dbReference type="NCBI Taxonomy" id="4217"/>
    <lineage>
        <taxon>Eukaryota</taxon>
        <taxon>Viridiplantae</taxon>
        <taxon>Streptophyta</taxon>
        <taxon>Embryophyta</taxon>
        <taxon>Tracheophyta</taxon>
        <taxon>Spermatophyta</taxon>
        <taxon>Magnoliopsida</taxon>
        <taxon>eudicotyledons</taxon>
        <taxon>Gunneridae</taxon>
        <taxon>Pentapetalae</taxon>
        <taxon>asterids</taxon>
        <taxon>campanulids</taxon>
        <taxon>Asterales</taxon>
        <taxon>Asteraceae</taxon>
        <taxon>Carduoideae</taxon>
        <taxon>Cardueae</taxon>
        <taxon>Arctiinae</taxon>
        <taxon>Arctium</taxon>
    </lineage>
</organism>
<evidence type="ECO:0000313" key="1">
    <source>
        <dbReference type="EMBL" id="KAI3673305.1"/>
    </source>
</evidence>
<gene>
    <name evidence="1" type="ORF">L6452_39422</name>
</gene>
<evidence type="ECO:0000313" key="2">
    <source>
        <dbReference type="Proteomes" id="UP001055879"/>
    </source>
</evidence>
<reference evidence="1 2" key="2">
    <citation type="journal article" date="2022" name="Mol. Ecol. Resour.">
        <title>The genomes of chicory, endive, great burdock and yacon provide insights into Asteraceae paleo-polyploidization history and plant inulin production.</title>
        <authorList>
            <person name="Fan W."/>
            <person name="Wang S."/>
            <person name="Wang H."/>
            <person name="Wang A."/>
            <person name="Jiang F."/>
            <person name="Liu H."/>
            <person name="Zhao H."/>
            <person name="Xu D."/>
            <person name="Zhang Y."/>
        </authorList>
    </citation>
    <scope>NUCLEOTIDE SEQUENCE [LARGE SCALE GENOMIC DNA]</scope>
    <source>
        <strain evidence="2">cv. Niubang</strain>
    </source>
</reference>
<sequence>MDLSAREWGPNQFSLLPFRYGNLIDETVGSHSNSTSISSEGTQLISKAAAAASSKKPFKLSPMSRQERVLRYFEKKKARKYAKKIQYSSRKTYAQTRPRVHGRFARRSPADKADVLK</sequence>
<keyword evidence="2" id="KW-1185">Reference proteome</keyword>
<name>A0ACB8XRR5_ARCLA</name>
<dbReference type="Proteomes" id="UP001055879">
    <property type="component" value="Linkage Group LG15"/>
</dbReference>
<comment type="caution">
    <text evidence="1">The sequence shown here is derived from an EMBL/GenBank/DDBJ whole genome shotgun (WGS) entry which is preliminary data.</text>
</comment>
<proteinExistence type="predicted"/>
<reference evidence="2" key="1">
    <citation type="journal article" date="2022" name="Mol. Ecol. Resour.">
        <title>The genomes of chicory, endive, great burdock and yacon provide insights into Asteraceae palaeo-polyploidization history and plant inulin production.</title>
        <authorList>
            <person name="Fan W."/>
            <person name="Wang S."/>
            <person name="Wang H."/>
            <person name="Wang A."/>
            <person name="Jiang F."/>
            <person name="Liu H."/>
            <person name="Zhao H."/>
            <person name="Xu D."/>
            <person name="Zhang Y."/>
        </authorList>
    </citation>
    <scope>NUCLEOTIDE SEQUENCE [LARGE SCALE GENOMIC DNA]</scope>
    <source>
        <strain evidence="2">cv. Niubang</strain>
    </source>
</reference>
<protein>
    <submittedName>
        <fullName evidence="1">Uncharacterized protein</fullName>
    </submittedName>
</protein>
<accession>A0ACB8XRR5</accession>
<dbReference type="EMBL" id="CM042061">
    <property type="protein sequence ID" value="KAI3673305.1"/>
    <property type="molecule type" value="Genomic_DNA"/>
</dbReference>